<feature type="region of interest" description="Disordered" evidence="7">
    <location>
        <begin position="57"/>
        <end position="105"/>
    </location>
</feature>
<feature type="transmembrane region" description="Helical" evidence="8">
    <location>
        <begin position="204"/>
        <end position="224"/>
    </location>
</feature>
<keyword evidence="4" id="KW-0378">Hydrolase</keyword>
<dbReference type="SUPFAM" id="SSF144091">
    <property type="entry name" value="Rhomboid-like"/>
    <property type="match status" value="1"/>
</dbReference>
<evidence type="ECO:0000256" key="6">
    <source>
        <dbReference type="ARBA" id="ARBA00023136"/>
    </source>
</evidence>
<organism evidence="10 11">
    <name type="scientific">Geranomyces variabilis</name>
    <dbReference type="NCBI Taxonomy" id="109894"/>
    <lineage>
        <taxon>Eukaryota</taxon>
        <taxon>Fungi</taxon>
        <taxon>Fungi incertae sedis</taxon>
        <taxon>Chytridiomycota</taxon>
        <taxon>Chytridiomycota incertae sedis</taxon>
        <taxon>Chytridiomycetes</taxon>
        <taxon>Spizellomycetales</taxon>
        <taxon>Powellomycetaceae</taxon>
        <taxon>Geranomyces</taxon>
    </lineage>
</organism>
<dbReference type="Proteomes" id="UP001212152">
    <property type="component" value="Unassembled WGS sequence"/>
</dbReference>
<evidence type="ECO:0000256" key="1">
    <source>
        <dbReference type="ARBA" id="ARBA00004141"/>
    </source>
</evidence>
<feature type="transmembrane region" description="Helical" evidence="8">
    <location>
        <begin position="109"/>
        <end position="130"/>
    </location>
</feature>
<gene>
    <name evidence="10" type="ORF">HDU87_003623</name>
</gene>
<dbReference type="InterPro" id="IPR035952">
    <property type="entry name" value="Rhomboid-like_sf"/>
</dbReference>
<keyword evidence="11" id="KW-1185">Reference proteome</keyword>
<evidence type="ECO:0000256" key="5">
    <source>
        <dbReference type="ARBA" id="ARBA00022989"/>
    </source>
</evidence>
<keyword evidence="3 8" id="KW-0812">Transmembrane</keyword>
<sequence>MFLATIYTPCARRGLALSARLFPARPYLPRHAGPWIYSQPPLSQNLDYALSSHLANSRSKSSAARQAARQARKTNKGPSGNAQNSKRVPPTPPSGNHRVLPNPPSNGGILTPGIVVKGLIGINVAVFLAWQYAELKYRTTGDSKPLAFMLGNFTISPINMHSNPWATLTASVSHSQLWHIGVNMYVLWNFAPAVMTLITPRQFLALYALAGLGCSIASILNSIWDYNNGHPIRGSKGASGSIAGAMMMFALAMPRFPLILFGLIEVPALAGIGGFALIDLACWWTRALETVDNAGHMGGAAVGAAFWMMIFL</sequence>
<feature type="domain" description="Peptidase S54 rhomboid" evidence="9">
    <location>
        <begin position="163"/>
        <end position="310"/>
    </location>
</feature>
<keyword evidence="6 8" id="KW-0472">Membrane</keyword>
<name>A0AAD5TJM4_9FUNG</name>
<evidence type="ECO:0000259" key="9">
    <source>
        <dbReference type="Pfam" id="PF01694"/>
    </source>
</evidence>
<feature type="compositionally biased region" description="Polar residues" evidence="7">
    <location>
        <begin position="76"/>
        <end position="86"/>
    </location>
</feature>
<dbReference type="GO" id="GO:0004252">
    <property type="term" value="F:serine-type endopeptidase activity"/>
    <property type="evidence" value="ECO:0007669"/>
    <property type="project" value="InterPro"/>
</dbReference>
<comment type="similarity">
    <text evidence="2">Belongs to the peptidase S54 family.</text>
</comment>
<dbReference type="EMBL" id="JADGJQ010000027">
    <property type="protein sequence ID" value="KAJ3178311.1"/>
    <property type="molecule type" value="Genomic_DNA"/>
</dbReference>
<dbReference type="GO" id="GO:0016020">
    <property type="term" value="C:membrane"/>
    <property type="evidence" value="ECO:0007669"/>
    <property type="project" value="UniProtKB-SubCell"/>
</dbReference>
<dbReference type="PANTHER" id="PTHR43731:SF14">
    <property type="entry name" value="PRESENILIN-ASSOCIATED RHOMBOID-LIKE PROTEIN, MITOCHONDRIAL"/>
    <property type="match status" value="1"/>
</dbReference>
<feature type="transmembrane region" description="Helical" evidence="8">
    <location>
        <begin position="294"/>
        <end position="311"/>
    </location>
</feature>
<comment type="caution">
    <text evidence="10">The sequence shown here is derived from an EMBL/GenBank/DDBJ whole genome shotgun (WGS) entry which is preliminary data.</text>
</comment>
<dbReference type="PANTHER" id="PTHR43731">
    <property type="entry name" value="RHOMBOID PROTEASE"/>
    <property type="match status" value="1"/>
</dbReference>
<feature type="transmembrane region" description="Helical" evidence="8">
    <location>
        <begin position="259"/>
        <end position="282"/>
    </location>
</feature>
<evidence type="ECO:0000256" key="8">
    <source>
        <dbReference type="SAM" id="Phobius"/>
    </source>
</evidence>
<keyword evidence="5 8" id="KW-1133">Transmembrane helix</keyword>
<evidence type="ECO:0000256" key="3">
    <source>
        <dbReference type="ARBA" id="ARBA00022692"/>
    </source>
</evidence>
<comment type="subcellular location">
    <subcellularLocation>
        <location evidence="1">Membrane</location>
        <topology evidence="1">Multi-pass membrane protein</topology>
    </subcellularLocation>
</comment>
<dbReference type="Pfam" id="PF01694">
    <property type="entry name" value="Rhomboid"/>
    <property type="match status" value="1"/>
</dbReference>
<evidence type="ECO:0000313" key="11">
    <source>
        <dbReference type="Proteomes" id="UP001212152"/>
    </source>
</evidence>
<accession>A0AAD5TJM4</accession>
<evidence type="ECO:0000313" key="10">
    <source>
        <dbReference type="EMBL" id="KAJ3178311.1"/>
    </source>
</evidence>
<evidence type="ECO:0000256" key="2">
    <source>
        <dbReference type="ARBA" id="ARBA00009045"/>
    </source>
</evidence>
<dbReference type="AlphaFoldDB" id="A0AAD5TJM4"/>
<feature type="transmembrane region" description="Helical" evidence="8">
    <location>
        <begin position="177"/>
        <end position="198"/>
    </location>
</feature>
<protein>
    <recommendedName>
        <fullName evidence="9">Peptidase S54 rhomboid domain-containing protein</fullName>
    </recommendedName>
</protein>
<evidence type="ECO:0000256" key="7">
    <source>
        <dbReference type="SAM" id="MobiDB-lite"/>
    </source>
</evidence>
<proteinExistence type="inferred from homology"/>
<dbReference type="Gene3D" id="1.20.1540.10">
    <property type="entry name" value="Rhomboid-like"/>
    <property type="match status" value="1"/>
</dbReference>
<evidence type="ECO:0000256" key="4">
    <source>
        <dbReference type="ARBA" id="ARBA00022801"/>
    </source>
</evidence>
<feature type="compositionally biased region" description="Low complexity" evidence="7">
    <location>
        <begin position="57"/>
        <end position="69"/>
    </location>
</feature>
<dbReference type="InterPro" id="IPR050925">
    <property type="entry name" value="Rhomboid_protease_S54"/>
</dbReference>
<dbReference type="InterPro" id="IPR022764">
    <property type="entry name" value="Peptidase_S54_rhomboid_dom"/>
</dbReference>
<reference evidence="10" key="1">
    <citation type="submission" date="2020-05" db="EMBL/GenBank/DDBJ databases">
        <title>Phylogenomic resolution of chytrid fungi.</title>
        <authorList>
            <person name="Stajich J.E."/>
            <person name="Amses K."/>
            <person name="Simmons R."/>
            <person name="Seto K."/>
            <person name="Myers J."/>
            <person name="Bonds A."/>
            <person name="Quandt C.A."/>
            <person name="Barry K."/>
            <person name="Liu P."/>
            <person name="Grigoriev I."/>
            <person name="Longcore J.E."/>
            <person name="James T.Y."/>
        </authorList>
    </citation>
    <scope>NUCLEOTIDE SEQUENCE</scope>
    <source>
        <strain evidence="10">JEL0379</strain>
    </source>
</reference>